<dbReference type="RefSeq" id="WP_237382913.1">
    <property type="nucleotide sequence ID" value="NZ_CP071793.1"/>
</dbReference>
<gene>
    <name evidence="1" type="ORF">J3U87_10075</name>
</gene>
<sequence length="171" mass="19660">MTSLIVFPCMAQPNPKAPSETIQYAFMIGTWDCVIKSRLPDGSTKQGTAVWKAHFILDGWAIQDEWVSHDESGKPAFFGINIRSFNPVLKKWECRWLPAGTLQWKHFLSWKDGETMVMEGEGEDQRGAFVDRNTFFDIESDSWSWRKDRSYDGGKTWHRAIATIEAKRGKP</sequence>
<dbReference type="AlphaFoldDB" id="A0A8A4TUW1"/>
<dbReference type="EMBL" id="CP071793">
    <property type="protein sequence ID" value="QTD52812.1"/>
    <property type="molecule type" value="Genomic_DNA"/>
</dbReference>
<evidence type="ECO:0008006" key="3">
    <source>
        <dbReference type="Google" id="ProtNLM"/>
    </source>
</evidence>
<dbReference type="KEGG" id="scor:J3U87_10075"/>
<dbReference type="Proteomes" id="UP000663929">
    <property type="component" value="Chromosome"/>
</dbReference>
<organism evidence="1 2">
    <name type="scientific">Sulfidibacter corallicola</name>
    <dbReference type="NCBI Taxonomy" id="2818388"/>
    <lineage>
        <taxon>Bacteria</taxon>
        <taxon>Pseudomonadati</taxon>
        <taxon>Acidobacteriota</taxon>
        <taxon>Holophagae</taxon>
        <taxon>Acanthopleuribacterales</taxon>
        <taxon>Acanthopleuribacteraceae</taxon>
        <taxon>Sulfidibacter</taxon>
    </lineage>
</organism>
<evidence type="ECO:0000313" key="1">
    <source>
        <dbReference type="EMBL" id="QTD52812.1"/>
    </source>
</evidence>
<reference evidence="1" key="1">
    <citation type="submission" date="2021-03" db="EMBL/GenBank/DDBJ databases">
        <title>Acanthopleuribacteraceae sp. M133.</title>
        <authorList>
            <person name="Wang G."/>
        </authorList>
    </citation>
    <scope>NUCLEOTIDE SEQUENCE</scope>
    <source>
        <strain evidence="1">M133</strain>
    </source>
</reference>
<keyword evidence="2" id="KW-1185">Reference proteome</keyword>
<proteinExistence type="predicted"/>
<name>A0A8A4TUW1_SULCO</name>
<evidence type="ECO:0000313" key="2">
    <source>
        <dbReference type="Proteomes" id="UP000663929"/>
    </source>
</evidence>
<accession>A0A8A4TUW1</accession>
<protein>
    <recommendedName>
        <fullName evidence="3">DUF1579 domain-containing protein</fullName>
    </recommendedName>
</protein>